<feature type="compositionally biased region" description="Polar residues" evidence="8">
    <location>
        <begin position="870"/>
        <end position="879"/>
    </location>
</feature>
<evidence type="ECO:0000256" key="5">
    <source>
        <dbReference type="ARBA" id="ARBA00022801"/>
    </source>
</evidence>
<dbReference type="SMART" id="SM00249">
    <property type="entry name" value="PHD"/>
    <property type="match status" value="1"/>
</dbReference>
<dbReference type="Gene3D" id="3.30.40.10">
    <property type="entry name" value="Zinc/RING finger domain, C3HC4 (zinc finger)"/>
    <property type="match status" value="1"/>
</dbReference>
<dbReference type="PROSITE" id="PS50016">
    <property type="entry name" value="ZF_PHD_2"/>
    <property type="match status" value="1"/>
</dbReference>
<dbReference type="InterPro" id="IPR001965">
    <property type="entry name" value="Znf_PHD"/>
</dbReference>
<keyword evidence="13" id="KW-1185">Reference proteome</keyword>
<feature type="domain" description="PHD-type" evidence="9">
    <location>
        <begin position="2"/>
        <end position="50"/>
    </location>
</feature>
<dbReference type="InterPro" id="IPR019787">
    <property type="entry name" value="Znf_PHD-finger"/>
</dbReference>
<reference evidence="12" key="2">
    <citation type="journal article" date="2023" name="BMC Genomics">
        <title>Pest status, molecular evolution, and epigenetic factors derived from the genome assembly of Frankliniella fusca, a thysanopteran phytovirus vector.</title>
        <authorList>
            <person name="Catto M.A."/>
            <person name="Labadie P.E."/>
            <person name="Jacobson A.L."/>
            <person name="Kennedy G.G."/>
            <person name="Srinivasan R."/>
            <person name="Hunt B.G."/>
        </authorList>
    </citation>
    <scope>NUCLEOTIDE SEQUENCE</scope>
    <source>
        <strain evidence="12">PL_HMW_Pooled</strain>
    </source>
</reference>
<organism evidence="12 13">
    <name type="scientific">Frankliniella fusca</name>
    <dbReference type="NCBI Taxonomy" id="407009"/>
    <lineage>
        <taxon>Eukaryota</taxon>
        <taxon>Metazoa</taxon>
        <taxon>Ecdysozoa</taxon>
        <taxon>Arthropoda</taxon>
        <taxon>Hexapoda</taxon>
        <taxon>Insecta</taxon>
        <taxon>Pterygota</taxon>
        <taxon>Neoptera</taxon>
        <taxon>Paraneoptera</taxon>
        <taxon>Thysanoptera</taxon>
        <taxon>Terebrantia</taxon>
        <taxon>Thripoidea</taxon>
        <taxon>Thripidae</taxon>
        <taxon>Frankliniella</taxon>
    </lineage>
</organism>
<accession>A0AAE1HCJ2</accession>
<dbReference type="GO" id="GO:0006508">
    <property type="term" value="P:proteolysis"/>
    <property type="evidence" value="ECO:0007669"/>
    <property type="project" value="UniProtKB-KW"/>
</dbReference>
<feature type="domain" description="C2H2-type" evidence="10">
    <location>
        <begin position="967"/>
        <end position="997"/>
    </location>
</feature>
<dbReference type="SUPFAM" id="SSF57903">
    <property type="entry name" value="FYVE/PHD zinc finger"/>
    <property type="match status" value="1"/>
</dbReference>
<evidence type="ECO:0000313" key="12">
    <source>
        <dbReference type="EMBL" id="KAK3918808.1"/>
    </source>
</evidence>
<dbReference type="CDD" id="cd15552">
    <property type="entry name" value="PHD_PHF3_like"/>
    <property type="match status" value="1"/>
</dbReference>
<dbReference type="PROSITE" id="PS50157">
    <property type="entry name" value="ZINC_FINGER_C2H2_2"/>
    <property type="match status" value="1"/>
</dbReference>
<dbReference type="PROSITE" id="PS50600">
    <property type="entry name" value="ULP_PROTEASE"/>
    <property type="match status" value="1"/>
</dbReference>
<feature type="domain" description="Ubiquitin-like protease family profile" evidence="11">
    <location>
        <begin position="1799"/>
        <end position="1955"/>
    </location>
</feature>
<comment type="similarity">
    <text evidence="1">Belongs to the peptidase C48 family.</text>
</comment>
<dbReference type="Pfam" id="PF00628">
    <property type="entry name" value="PHD"/>
    <property type="match status" value="1"/>
</dbReference>
<dbReference type="PANTHER" id="PTHR33977:SF1">
    <property type="entry name" value="ZINC ION BINDING PROTEIN"/>
    <property type="match status" value="1"/>
</dbReference>
<dbReference type="SUPFAM" id="SSF54001">
    <property type="entry name" value="Cysteine proteinases"/>
    <property type="match status" value="1"/>
</dbReference>
<keyword evidence="6" id="KW-0862">Zinc</keyword>
<evidence type="ECO:0000256" key="6">
    <source>
        <dbReference type="ARBA" id="ARBA00022833"/>
    </source>
</evidence>
<keyword evidence="2" id="KW-0645">Protease</keyword>
<evidence type="ECO:0000256" key="1">
    <source>
        <dbReference type="ARBA" id="ARBA00005234"/>
    </source>
</evidence>
<dbReference type="Proteomes" id="UP001219518">
    <property type="component" value="Unassembled WGS sequence"/>
</dbReference>
<dbReference type="EMBL" id="JAHWGI010000960">
    <property type="protein sequence ID" value="KAK3918808.1"/>
    <property type="molecule type" value="Genomic_DNA"/>
</dbReference>
<evidence type="ECO:0000256" key="3">
    <source>
        <dbReference type="ARBA" id="ARBA00022723"/>
    </source>
</evidence>
<proteinExistence type="inferred from homology"/>
<gene>
    <name evidence="12" type="ORF">KUF71_008056</name>
</gene>
<evidence type="ECO:0000259" key="10">
    <source>
        <dbReference type="PROSITE" id="PS50157"/>
    </source>
</evidence>
<evidence type="ECO:0000256" key="8">
    <source>
        <dbReference type="SAM" id="MobiDB-lite"/>
    </source>
</evidence>
<keyword evidence="5" id="KW-0378">Hydrolase</keyword>
<evidence type="ECO:0000313" key="13">
    <source>
        <dbReference type="Proteomes" id="UP001219518"/>
    </source>
</evidence>
<feature type="compositionally biased region" description="Acidic residues" evidence="8">
    <location>
        <begin position="860"/>
        <end position="869"/>
    </location>
</feature>
<reference evidence="12" key="1">
    <citation type="submission" date="2021-07" db="EMBL/GenBank/DDBJ databases">
        <authorList>
            <person name="Catto M.A."/>
            <person name="Jacobson A."/>
            <person name="Kennedy G."/>
            <person name="Labadie P."/>
            <person name="Hunt B.G."/>
            <person name="Srinivasan R."/>
        </authorList>
    </citation>
    <scope>NUCLEOTIDE SEQUENCE</scope>
    <source>
        <strain evidence="12">PL_HMW_Pooled</strain>
        <tissue evidence="12">Head</tissue>
    </source>
</reference>
<dbReference type="InterPro" id="IPR048324">
    <property type="entry name" value="ZSWIM1-3_RNaseH-like"/>
</dbReference>
<evidence type="ECO:0000259" key="9">
    <source>
        <dbReference type="PROSITE" id="PS50016"/>
    </source>
</evidence>
<feature type="compositionally biased region" description="Basic residues" evidence="8">
    <location>
        <begin position="832"/>
        <end position="843"/>
    </location>
</feature>
<evidence type="ECO:0000256" key="4">
    <source>
        <dbReference type="ARBA" id="ARBA00022771"/>
    </source>
</evidence>
<protein>
    <submittedName>
        <fullName evidence="12">Death-inducer obliterator 1</fullName>
    </submittedName>
</protein>
<comment type="caution">
    <text evidence="12">The sequence shown here is derived from an EMBL/GenBank/DDBJ whole genome shotgun (WGS) entry which is preliminary data.</text>
</comment>
<dbReference type="PANTHER" id="PTHR33977">
    <property type="entry name" value="ZINC ION BINDING PROTEIN"/>
    <property type="match status" value="1"/>
</dbReference>
<dbReference type="InterPro" id="IPR003653">
    <property type="entry name" value="Peptidase_C48_C"/>
</dbReference>
<evidence type="ECO:0000256" key="7">
    <source>
        <dbReference type="PROSITE-ProRule" id="PRU00042"/>
    </source>
</evidence>
<dbReference type="InterPro" id="IPR038765">
    <property type="entry name" value="Papain-like_cys_pep_sf"/>
</dbReference>
<dbReference type="Gene3D" id="3.40.395.10">
    <property type="entry name" value="Adenoviral Proteinase, Chain A"/>
    <property type="match status" value="1"/>
</dbReference>
<dbReference type="PROSITE" id="PS01359">
    <property type="entry name" value="ZF_PHD_1"/>
    <property type="match status" value="1"/>
</dbReference>
<evidence type="ECO:0000259" key="11">
    <source>
        <dbReference type="PROSITE" id="PS50600"/>
    </source>
</evidence>
<evidence type="ECO:0000256" key="2">
    <source>
        <dbReference type="ARBA" id="ARBA00022670"/>
    </source>
</evidence>
<dbReference type="InterPro" id="IPR011011">
    <property type="entry name" value="Znf_FYVE_PHD"/>
</dbReference>
<sequence length="1982" mass="222806">MDLYCICKQPWDEKSFMISCDVCEEWFHGKCVRQFKNRKKDWVCPLCSGRFSGIWVKKGTALSQSRFKDTACHSNIQVGIKSSKPPSPMKLKCPSSRLIKNTIVKPTSDSKSETCARKSDESIADFDLKGKPPTSLTSQETAACPILHQSGRSRSLTPQKKIPSVINRKDTFSHSNVHVGILSAKTPSPMKFKCPSSSPIKKAIVRPTSDSNSETCERKFDESIADFDLKGKPPTSLTSQETAACPILHQSGRSRSLTPQKKIPSVINRKDTFSHSNVHVGILSAKTPSPMKFKCPSSSPIKKAIVRPTSDSKSETCERKFDESIADFDLKGKPPTSLTSQETAACPILHQSGRSRSLTPQKKIPSVINRKDTFSHSNVHVGILSAKTPSPMKFKCPSSSPIKKAIVRPNSDSKSETCERKFDESIADFDLKGKPPTSLTSQETAACPILHQSGRSRSLTPQKKIPSVINRKDTFSHSNVHVGILSAKTPSPMKFKCPSSSPIKKAIVRPNSDSKSETCERKFDESIADFDLKGKPPTSLTSQETAACPILHQSGRSRSLTPQKKIPSVINRKDTSSYSNAHVGIPSAKTLSPMKFKCSSLSPIVKPYLRPISRLNLTKMKGKLEGSSEICGIKDEPDSPPYSRLTASSEEAASRIQDEYIPQLSPISQTGTKKICTVTNMQDTPGHCNIDEISKKRSKTLSLMKTKSVSSVIGNSKVTPVPYLKSMAVKRKLDLSSEDKSRSAESPTKQKKKYIDDSDSDIEENIVDCLADEPRPPFSRRTSTSQEAASRIKDEFIPPLSPISQKGTMKMSAVTNMQDTPGHCNIEEISKKKSKSLSLRKTKSVSSESPKKKKKKYIDDSDSDVEDESTGSLTQPSEMRNSKILAVNNKQGMEEVESTKKKLECKFCNSFFLSHPNLSRHKKICSKNPNKVQGNVCPSCERSFPRMYIFKTHLKNCQKSALNSSLFTCSFKKCLKKFRFKVDLYDHYVDAHQKDGLKPPETYYFDSLKKFNDWKATIEDDSYSYFSQQYGKRGKAMYLYCQHDGRVKSHRKTGELNRITNRKNRKGIIKKGSLCLAGMRVYFLSDDKIKVVYRPSHSHACRAKDLKHQPVSGPTNDFIAKQLAWGVPPRKIVLSLRDDSYKRQNRFQNTWHLKRDNLVKVKTITERKRKCQSKLRYSDDDATSLSHKVDSLLEEHYNPVLLFKPWMEKTKIGPEGTENLPDDLFILAIQTEEQLNMMKEGCKTMLMMDDTHGLTQYGFRLLNLVVKDQFNLGYPVMHVISSRIDEATLQFAFKALRDRWPDISINCCITDDDPALINSLNAGLGLSIWHILCIWHIHRTLQANIRNHIKDTDLVQEIYVVMCSMINATTEEEFRKLEAAFKLMYANVSPGFFKYMTETFLPKAKKWAKCFRQNYHGNVDTTMHVESFHNILKTVYLNRKPNKRVDDLLDILLQVEEDYFVRYQNAVMTESLSDEDFDAILKRHDRGIKISDLHVANISANLWHVKSQGTDKDTHYTVVKCLDVCTEVLCVFTCASCDSLCSHMFTCTCGDMFPLCKHIHKVFTSQDLHSKNVSATADLENQEPEFFAPEVQVPSVVSTTSACNGTSGVTPVKTPSKSLTNIRGIISNLESELDKSPVKRFMLPRIRSTLDALVTECKAVTQSPKDSTPSPMDVKVKISSQAKLERQLKPSLKKMKKVKKKSAIERPHHQSIVEVKNFLMSEYSEHENETDVDDPGFLTAQIHEVPESSLQEADKPTLNKVLFLAGFGLKSNYYGFAHDIVLHTGKYALSVGDLKSLDVELTEDEVSALKSYSSSFVCGWLSDTIVSAYLHSLENSAIYSCDTTVAVGLLQGRPFPSLCKKLNSRNIILFPGNPTNSHWVITAIVVSEQELWYYNPSSKAGDSLLKWEVKFIECICKFIRTIFAVVKSWSIKRHFDTQYDSFSCGVRVCWFGLQIANGLVAPLPDSKAFRATIRDTLWLNKA</sequence>
<keyword evidence="4 7" id="KW-0863">Zinc-finger</keyword>
<feature type="region of interest" description="Disordered" evidence="8">
    <location>
        <begin position="732"/>
        <end position="757"/>
    </location>
</feature>
<dbReference type="InterPro" id="IPR013083">
    <property type="entry name" value="Znf_RING/FYVE/PHD"/>
</dbReference>
<dbReference type="GO" id="GO:0008270">
    <property type="term" value="F:zinc ion binding"/>
    <property type="evidence" value="ECO:0007669"/>
    <property type="project" value="UniProtKB-KW"/>
</dbReference>
<dbReference type="Pfam" id="PF21056">
    <property type="entry name" value="ZSWIM1-3_RNaseH-like"/>
    <property type="match status" value="1"/>
</dbReference>
<feature type="compositionally biased region" description="Basic and acidic residues" evidence="8">
    <location>
        <begin position="732"/>
        <end position="743"/>
    </location>
</feature>
<dbReference type="PROSITE" id="PS00028">
    <property type="entry name" value="ZINC_FINGER_C2H2_1"/>
    <property type="match status" value="1"/>
</dbReference>
<dbReference type="InterPro" id="IPR019786">
    <property type="entry name" value="Zinc_finger_PHD-type_CS"/>
</dbReference>
<feature type="region of interest" description="Disordered" evidence="8">
    <location>
        <begin position="769"/>
        <end position="805"/>
    </location>
</feature>
<name>A0AAE1HCJ2_9NEOP</name>
<feature type="region of interest" description="Disordered" evidence="8">
    <location>
        <begin position="829"/>
        <end position="883"/>
    </location>
</feature>
<dbReference type="GO" id="GO:0008234">
    <property type="term" value="F:cysteine-type peptidase activity"/>
    <property type="evidence" value="ECO:0007669"/>
    <property type="project" value="InterPro"/>
</dbReference>
<keyword evidence="3" id="KW-0479">Metal-binding</keyword>
<dbReference type="InterPro" id="IPR013087">
    <property type="entry name" value="Znf_C2H2_type"/>
</dbReference>